<protein>
    <submittedName>
        <fullName evidence="2">Polymer-forming cytoskeletal protein</fullName>
    </submittedName>
</protein>
<gene>
    <name evidence="2" type="ORF">ACFOEE_12730</name>
</gene>
<accession>A0ABV7CL48</accession>
<proteinExistence type="inferred from homology"/>
<dbReference type="PANTHER" id="PTHR35024:SF4">
    <property type="entry name" value="POLYMER-FORMING CYTOSKELETAL PROTEIN"/>
    <property type="match status" value="1"/>
</dbReference>
<dbReference type="Proteomes" id="UP001595453">
    <property type="component" value="Unassembled WGS sequence"/>
</dbReference>
<dbReference type="InterPro" id="IPR007607">
    <property type="entry name" value="BacA/B"/>
</dbReference>
<evidence type="ECO:0000313" key="3">
    <source>
        <dbReference type="Proteomes" id="UP001595453"/>
    </source>
</evidence>
<organism evidence="2 3">
    <name type="scientific">Pseudoalteromonas fenneropenaei</name>
    <dbReference type="NCBI Taxonomy" id="1737459"/>
    <lineage>
        <taxon>Bacteria</taxon>
        <taxon>Pseudomonadati</taxon>
        <taxon>Pseudomonadota</taxon>
        <taxon>Gammaproteobacteria</taxon>
        <taxon>Alteromonadales</taxon>
        <taxon>Pseudoalteromonadaceae</taxon>
        <taxon>Pseudoalteromonas</taxon>
    </lineage>
</organism>
<comment type="caution">
    <text evidence="2">The sequence shown here is derived from an EMBL/GenBank/DDBJ whole genome shotgun (WGS) entry which is preliminary data.</text>
</comment>
<reference evidence="3" key="1">
    <citation type="journal article" date="2019" name="Int. J. Syst. Evol. Microbiol.">
        <title>The Global Catalogue of Microorganisms (GCM) 10K type strain sequencing project: providing services to taxonomists for standard genome sequencing and annotation.</title>
        <authorList>
            <consortium name="The Broad Institute Genomics Platform"/>
            <consortium name="The Broad Institute Genome Sequencing Center for Infectious Disease"/>
            <person name="Wu L."/>
            <person name="Ma J."/>
        </authorList>
    </citation>
    <scope>NUCLEOTIDE SEQUENCE [LARGE SCALE GENOMIC DNA]</scope>
    <source>
        <strain evidence="3">KCTC 42730</strain>
    </source>
</reference>
<keyword evidence="3" id="KW-1185">Reference proteome</keyword>
<dbReference type="EMBL" id="JBHRSD010000022">
    <property type="protein sequence ID" value="MFC3033385.1"/>
    <property type="molecule type" value="Genomic_DNA"/>
</dbReference>
<dbReference type="PANTHER" id="PTHR35024">
    <property type="entry name" value="HYPOTHETICAL CYTOSOLIC PROTEIN"/>
    <property type="match status" value="1"/>
</dbReference>
<dbReference type="Pfam" id="PF04519">
    <property type="entry name" value="Bactofilin"/>
    <property type="match status" value="1"/>
</dbReference>
<evidence type="ECO:0000256" key="1">
    <source>
        <dbReference type="ARBA" id="ARBA00044755"/>
    </source>
</evidence>
<evidence type="ECO:0000313" key="2">
    <source>
        <dbReference type="EMBL" id="MFC3033385.1"/>
    </source>
</evidence>
<dbReference type="RefSeq" id="WP_377124817.1">
    <property type="nucleotide sequence ID" value="NZ_JBHRSD010000022.1"/>
</dbReference>
<comment type="similarity">
    <text evidence="1">Belongs to the bactofilin family.</text>
</comment>
<sequence>MFSKKKPDSLFSFIAEGMQVTGNIQCAGELQVDGQVDGTIQAARLVVGEGGKINGEINASTVLIKGMVEGTINAEQVTIEKSAKVRGDVIHDTLSMEAGAIVEGSLTHKHQVASVTPLKEKSQEA</sequence>
<name>A0ABV7CL48_9GAMM</name>